<gene>
    <name evidence="4" type="ORF">SAMN05421751_11463</name>
</gene>
<keyword evidence="2" id="KW-0012">Acyltransferase</keyword>
<dbReference type="PANTHER" id="PTHR43072:SF23">
    <property type="entry name" value="UPF0039 PROTEIN C11D3.02C"/>
    <property type="match status" value="1"/>
</dbReference>
<dbReference type="Gene3D" id="3.40.630.30">
    <property type="match status" value="1"/>
</dbReference>
<dbReference type="PROSITE" id="PS51186">
    <property type="entry name" value="GNAT"/>
    <property type="match status" value="1"/>
</dbReference>
<sequence>MTIRAAAPGDAAAICAIWNPIIRDTFVTFTTEEKTESGIAAEIAARRGAFVVAEHDSEVIGFAAFAPFRSGPGYVHTAEHTIHLAPRLRGRRIGRALMARLEAEARARGVRVLIAGVSGANPGGIAFHAALGFVEVGRLPEVGFKFDRWLDLVLMQKMLARVRVTHLTRRIRAARVRPCRSGRG</sequence>
<evidence type="ECO:0000256" key="2">
    <source>
        <dbReference type="ARBA" id="ARBA00023315"/>
    </source>
</evidence>
<dbReference type="CDD" id="cd04301">
    <property type="entry name" value="NAT_SF"/>
    <property type="match status" value="1"/>
</dbReference>
<evidence type="ECO:0000313" key="5">
    <source>
        <dbReference type="Proteomes" id="UP000236742"/>
    </source>
</evidence>
<keyword evidence="1 4" id="KW-0808">Transferase</keyword>
<organism evidence="4 5">
    <name type="scientific">Jhaorihella thermophila</name>
    <dbReference type="NCBI Taxonomy" id="488547"/>
    <lineage>
        <taxon>Bacteria</taxon>
        <taxon>Pseudomonadati</taxon>
        <taxon>Pseudomonadota</taxon>
        <taxon>Alphaproteobacteria</taxon>
        <taxon>Rhodobacterales</taxon>
        <taxon>Paracoccaceae</taxon>
        <taxon>Jhaorihella</taxon>
    </lineage>
</organism>
<dbReference type="EMBL" id="FNVD01000014">
    <property type="protein sequence ID" value="SEG18716.1"/>
    <property type="molecule type" value="Genomic_DNA"/>
</dbReference>
<dbReference type="SUPFAM" id="SSF55729">
    <property type="entry name" value="Acyl-CoA N-acyltransferases (Nat)"/>
    <property type="match status" value="1"/>
</dbReference>
<dbReference type="OrthoDB" id="5459937at2"/>
<protein>
    <submittedName>
        <fullName evidence="4">Phosphinothricin acetyltransferase</fullName>
    </submittedName>
</protein>
<evidence type="ECO:0000313" key="4">
    <source>
        <dbReference type="EMBL" id="SEG18716.1"/>
    </source>
</evidence>
<dbReference type="InterPro" id="IPR000182">
    <property type="entry name" value="GNAT_dom"/>
</dbReference>
<dbReference type="Pfam" id="PF00583">
    <property type="entry name" value="Acetyltransf_1"/>
    <property type="match status" value="1"/>
</dbReference>
<dbReference type="Proteomes" id="UP000236742">
    <property type="component" value="Unassembled WGS sequence"/>
</dbReference>
<evidence type="ECO:0000259" key="3">
    <source>
        <dbReference type="PROSITE" id="PS51186"/>
    </source>
</evidence>
<dbReference type="PANTHER" id="PTHR43072">
    <property type="entry name" value="N-ACETYLTRANSFERASE"/>
    <property type="match status" value="1"/>
</dbReference>
<proteinExistence type="predicted"/>
<dbReference type="AlphaFoldDB" id="A0A1H5Y5A3"/>
<name>A0A1H5Y5A3_9RHOB</name>
<dbReference type="GO" id="GO:0016747">
    <property type="term" value="F:acyltransferase activity, transferring groups other than amino-acyl groups"/>
    <property type="evidence" value="ECO:0007669"/>
    <property type="project" value="InterPro"/>
</dbReference>
<keyword evidence="5" id="KW-1185">Reference proteome</keyword>
<feature type="domain" description="N-acetyltransferase" evidence="3">
    <location>
        <begin position="1"/>
        <end position="160"/>
    </location>
</feature>
<dbReference type="RefSeq" id="WP_104008848.1">
    <property type="nucleotide sequence ID" value="NZ_FNVD01000014.1"/>
</dbReference>
<accession>A0A1H5Y5A3</accession>
<reference evidence="4 5" key="1">
    <citation type="submission" date="2016-10" db="EMBL/GenBank/DDBJ databases">
        <authorList>
            <person name="de Groot N.N."/>
        </authorList>
    </citation>
    <scope>NUCLEOTIDE SEQUENCE [LARGE SCALE GENOMIC DNA]</scope>
    <source>
        <strain evidence="4 5">DSM 23413</strain>
    </source>
</reference>
<evidence type="ECO:0000256" key="1">
    <source>
        <dbReference type="ARBA" id="ARBA00022679"/>
    </source>
</evidence>
<dbReference type="InterPro" id="IPR016181">
    <property type="entry name" value="Acyl_CoA_acyltransferase"/>
</dbReference>